<accession>A0ABM1EPP2</accession>
<gene>
    <name evidence="6" type="primary">LOC106814363</name>
</gene>
<proteinExistence type="predicted"/>
<sequence>MLVAGGDGALPEIIQTRRGEILVYRGHRYSKISLGGHRKYWRCTKRPCRAKIHTDLHTGAVLHISEVHTHGAPVEKTLKDRIEGLFYYQRAALPAAADSTGSPSTSGGAALVACSPFSSPTELVDHVVVFPLEGSSGHVRVPVEYEHMEVWFWPASFDDLPHLESHLVIYHLREIATACQNEAFSALASLLFDIPQEQMNKYHYVHSVEGGLAPELRRMLFDAHCREVADKLRCDADVPRGFVCRGDDNGVRGFGLFVDAANDGARALRSRLESSGRLHEWVPGVKYESGEEWAGEGEEEESREREWRRLRAWLAREAVGRPAARVRPRDELLRAPPACVTARLLTALESSSSSSSLPPATDAGGPWPAITFVLPLDGAVVAARRGDGRGGRTRAGVLRGRAVGL</sequence>
<dbReference type="GeneID" id="106814363"/>
<evidence type="ECO:0000256" key="3">
    <source>
        <dbReference type="ARBA" id="ARBA00022833"/>
    </source>
</evidence>
<evidence type="ECO:0000256" key="2">
    <source>
        <dbReference type="ARBA" id="ARBA00022771"/>
    </source>
</evidence>
<keyword evidence="2" id="KW-0863">Zinc-finger</keyword>
<keyword evidence="5" id="KW-1185">Reference proteome</keyword>
<organism evidence="5 6">
    <name type="scientific">Priapulus caudatus</name>
    <name type="common">Priapulid worm</name>
    <dbReference type="NCBI Taxonomy" id="37621"/>
    <lineage>
        <taxon>Eukaryota</taxon>
        <taxon>Metazoa</taxon>
        <taxon>Ecdysozoa</taxon>
        <taxon>Scalidophora</taxon>
        <taxon>Priapulida</taxon>
        <taxon>Priapulimorpha</taxon>
        <taxon>Priapulimorphida</taxon>
        <taxon>Priapulidae</taxon>
        <taxon>Priapulus</taxon>
    </lineage>
</organism>
<dbReference type="Proteomes" id="UP000695022">
    <property type="component" value="Unplaced"/>
</dbReference>
<evidence type="ECO:0000256" key="1">
    <source>
        <dbReference type="ARBA" id="ARBA00022723"/>
    </source>
</evidence>
<evidence type="ECO:0000259" key="4">
    <source>
        <dbReference type="Pfam" id="PF04500"/>
    </source>
</evidence>
<evidence type="ECO:0000313" key="6">
    <source>
        <dbReference type="RefSeq" id="XP_014674163.1"/>
    </source>
</evidence>
<keyword evidence="1" id="KW-0479">Metal-binding</keyword>
<name>A0ABM1EPP2_PRICU</name>
<protein>
    <submittedName>
        <fullName evidence="6">Uncharacterized protein LOC106814363</fullName>
    </submittedName>
</protein>
<dbReference type="InterPro" id="IPR007588">
    <property type="entry name" value="Znf_FLYWCH"/>
</dbReference>
<dbReference type="Gene3D" id="2.20.25.240">
    <property type="match status" value="1"/>
</dbReference>
<reference evidence="6" key="1">
    <citation type="submission" date="2025-08" db="UniProtKB">
        <authorList>
            <consortium name="RefSeq"/>
        </authorList>
    </citation>
    <scope>IDENTIFICATION</scope>
</reference>
<dbReference type="Pfam" id="PF04500">
    <property type="entry name" value="FLYWCH"/>
    <property type="match status" value="1"/>
</dbReference>
<feature type="domain" description="FLYWCH-type" evidence="4">
    <location>
        <begin position="15"/>
        <end position="70"/>
    </location>
</feature>
<evidence type="ECO:0000313" key="5">
    <source>
        <dbReference type="Proteomes" id="UP000695022"/>
    </source>
</evidence>
<dbReference type="RefSeq" id="XP_014674163.1">
    <property type="nucleotide sequence ID" value="XM_014818677.1"/>
</dbReference>
<keyword evidence="3" id="KW-0862">Zinc</keyword>